<dbReference type="FunFam" id="1.20.5.110:FF:000025">
    <property type="entry name" value="Putative WASH complex subunit CCDC53"/>
    <property type="match status" value="1"/>
</dbReference>
<accession>A0A7M5UCH3</accession>
<dbReference type="GO" id="GO:0071203">
    <property type="term" value="C:WASH complex"/>
    <property type="evidence" value="ECO:0007669"/>
    <property type="project" value="InterPro"/>
</dbReference>
<dbReference type="InterPro" id="IPR019309">
    <property type="entry name" value="WASHC3"/>
</dbReference>
<name>A0A7M5UCH3_9CNID</name>
<keyword evidence="7" id="KW-1185">Reference proteome</keyword>
<feature type="compositionally biased region" description="Acidic residues" evidence="5">
    <location>
        <begin position="194"/>
        <end position="205"/>
    </location>
</feature>
<dbReference type="Proteomes" id="UP000594262">
    <property type="component" value="Unplaced"/>
</dbReference>
<feature type="compositionally biased region" description="Low complexity" evidence="5">
    <location>
        <begin position="92"/>
        <end position="112"/>
    </location>
</feature>
<organism evidence="6 7">
    <name type="scientific">Clytia hemisphaerica</name>
    <dbReference type="NCBI Taxonomy" id="252671"/>
    <lineage>
        <taxon>Eukaryota</taxon>
        <taxon>Metazoa</taxon>
        <taxon>Cnidaria</taxon>
        <taxon>Hydrozoa</taxon>
        <taxon>Hydroidolina</taxon>
        <taxon>Leptothecata</taxon>
        <taxon>Obeliida</taxon>
        <taxon>Clytiidae</taxon>
        <taxon>Clytia</taxon>
    </lineage>
</organism>
<sequence length="214" mass="23265">MDDGLPIVGPEVDLSQTPAINHKRTLAFLNHFITHTVRFLNRFSCVCEEKLADMQRRIQRLEITLSILEAKLSSIPGLDEIAPIDTTPPPAAQTTSIETTQQTPAQQQTPQANNGPKETDDTIPEPAAVEPKKPKMTVSKDPRYMKFFKMVNFGVPSGAVKAKMAAEGLNPDLLDTPDAPMDGSSPPPQQQSDSSDEASDEESDSDASSFTDSD</sequence>
<dbReference type="Gene3D" id="1.20.5.110">
    <property type="match status" value="1"/>
</dbReference>
<evidence type="ECO:0000256" key="3">
    <source>
        <dbReference type="ARBA" id="ARBA00023054"/>
    </source>
</evidence>
<reference evidence="6" key="1">
    <citation type="submission" date="2021-01" db="UniProtKB">
        <authorList>
            <consortium name="EnsemblMetazoa"/>
        </authorList>
    </citation>
    <scope>IDENTIFICATION</scope>
</reference>
<dbReference type="OrthoDB" id="268027at2759"/>
<proteinExistence type="inferred from homology"/>
<dbReference type="GO" id="GO:0006887">
    <property type="term" value="P:exocytosis"/>
    <property type="evidence" value="ECO:0007669"/>
    <property type="project" value="TreeGrafter"/>
</dbReference>
<evidence type="ECO:0000256" key="1">
    <source>
        <dbReference type="ARBA" id="ARBA00006290"/>
    </source>
</evidence>
<dbReference type="AlphaFoldDB" id="A0A7M5UCH3"/>
<dbReference type="GO" id="GO:0030041">
    <property type="term" value="P:actin filament polymerization"/>
    <property type="evidence" value="ECO:0007669"/>
    <property type="project" value="TreeGrafter"/>
</dbReference>
<evidence type="ECO:0000256" key="4">
    <source>
        <dbReference type="ARBA" id="ARBA00030721"/>
    </source>
</evidence>
<dbReference type="GeneID" id="136821194"/>
<dbReference type="RefSeq" id="XP_066933531.1">
    <property type="nucleotide sequence ID" value="XM_067077430.1"/>
</dbReference>
<keyword evidence="3" id="KW-0175">Coiled coil</keyword>
<dbReference type="PANTHER" id="PTHR13015:SF0">
    <property type="entry name" value="WASH COMPLEX SUBUNIT 3"/>
    <property type="match status" value="1"/>
</dbReference>
<protein>
    <recommendedName>
        <fullName evidence="2">WASH complex subunit 3</fullName>
    </recommendedName>
    <alternativeName>
        <fullName evidence="4">Coiled-coil domain-containing protein 53</fullName>
    </alternativeName>
</protein>
<evidence type="ECO:0000313" key="6">
    <source>
        <dbReference type="EnsemblMetazoa" id="CLYHEMP008951.1"/>
    </source>
</evidence>
<dbReference type="Pfam" id="PF10152">
    <property type="entry name" value="CCDC53"/>
    <property type="match status" value="1"/>
</dbReference>
<dbReference type="PANTHER" id="PTHR13015">
    <property type="entry name" value="PROTEIN AD-016-RELATED"/>
    <property type="match status" value="1"/>
</dbReference>
<feature type="region of interest" description="Disordered" evidence="5">
    <location>
        <begin position="79"/>
        <end position="137"/>
    </location>
</feature>
<evidence type="ECO:0000256" key="2">
    <source>
        <dbReference type="ARBA" id="ARBA00013578"/>
    </source>
</evidence>
<dbReference type="EnsemblMetazoa" id="CLYHEMT008951.1">
    <property type="protein sequence ID" value="CLYHEMP008951.1"/>
    <property type="gene ID" value="CLYHEMG008951"/>
</dbReference>
<comment type="similarity">
    <text evidence="1">Belongs to the CCDC53 family.</text>
</comment>
<evidence type="ECO:0000256" key="5">
    <source>
        <dbReference type="SAM" id="MobiDB-lite"/>
    </source>
</evidence>
<feature type="region of interest" description="Disordered" evidence="5">
    <location>
        <begin position="166"/>
        <end position="214"/>
    </location>
</feature>
<evidence type="ECO:0000313" key="7">
    <source>
        <dbReference type="Proteomes" id="UP000594262"/>
    </source>
</evidence>